<evidence type="ECO:0000256" key="1">
    <source>
        <dbReference type="ARBA" id="ARBA00023015"/>
    </source>
</evidence>
<dbReference type="SUPFAM" id="SSF57701">
    <property type="entry name" value="Zn2/Cys6 DNA-binding domain"/>
    <property type="match status" value="1"/>
</dbReference>
<keyword evidence="1" id="KW-0805">Transcription regulation</keyword>
<sequence length="808" mass="90071">MEEPYLLPTGNPLPHRVRKMRKGTRSCTECRRRKTRCVFSPGDTVCVLCKSRGSRCIEQGYEDASLPNPRSGAARKSPTAEKASQSRNEPSVDQPPKFCGDAETSDALASERANHAPIVSLLVDVKLSASAKGGQDEPSNPKPMPWSMQPLGSKSAYVCSTIRSMLPSYDTIISVLTRNGSWWDSFRSKAYAISEAPSQTIEAFAKRTYTSSNPADIGALAIAFARSLNKHRYLYTLVDDLVISDINFLTTIEGLECLILLAKSYTDCGQPKRAWLVWRKGASATQLMVKMRLWCSVYHGDRFCSMLLGLPYVLNDNHYQSVINAPGMAPGFYFVLRCAIICGKIIDRNMTVGKPSFARAMELDEEMESVASSQPQDWWAVTETLDQPLEHLELNELREQLLQQFYFYWVKLFLHLPFLVETTTSSPHYFSRMACIEASKQILKRYRLLRTRMRSGHCLFECKTTDFACFTAAVVLLIGTFHTSATCHSSNSVEDDLELVADTDRLLLAEEVENDCKVAAQCRKVLQMLSIREAEPAEADREVVIPYFGAVIRKRSHRTQPDPRPVTLPRPGGHSSKDLGGLDIRPPPPYSCAEQTAAIPAVENPWSLEGFSLEYISHRGFDRANLGGFLGADEAACTQDDSTSYMTSAAMEWDPGWSVLDDIDDTGRDLLTGIEDCLCDPCRVSATLLPPTERPMCYGEIEVTAKPSNSKKILNSNVLDVAIHRAAAVAILHSQEGMDSKLKRASWPHIWPGELVKYDNGHELVRRVILSRLEWMGPISLVSRYRAEKSLPLVQIASLDDDIIGSRA</sequence>
<gene>
    <name evidence="6" type="ORF">TRIREDRAFT_105255</name>
</gene>
<dbReference type="eggNOG" id="ENOG502SJ8Q">
    <property type="taxonomic scope" value="Eukaryota"/>
</dbReference>
<dbReference type="OrthoDB" id="5392779at2759"/>
<dbReference type="AlphaFoldDB" id="G0RF01"/>
<dbReference type="CDD" id="cd00067">
    <property type="entry name" value="GAL4"/>
    <property type="match status" value="1"/>
</dbReference>
<protein>
    <submittedName>
        <fullName evidence="6">Predicted protein</fullName>
    </submittedName>
</protein>
<dbReference type="GO" id="GO:0008270">
    <property type="term" value="F:zinc ion binding"/>
    <property type="evidence" value="ECO:0007669"/>
    <property type="project" value="InterPro"/>
</dbReference>
<dbReference type="GeneID" id="18480996"/>
<dbReference type="PROSITE" id="PS00463">
    <property type="entry name" value="ZN2_CY6_FUNGAL_1"/>
    <property type="match status" value="1"/>
</dbReference>
<evidence type="ECO:0000313" key="6">
    <source>
        <dbReference type="EMBL" id="EGR50077.1"/>
    </source>
</evidence>
<keyword evidence="7" id="KW-1185">Reference proteome</keyword>
<evidence type="ECO:0000256" key="4">
    <source>
        <dbReference type="SAM" id="MobiDB-lite"/>
    </source>
</evidence>
<dbReference type="RefSeq" id="XP_006963613.1">
    <property type="nucleotide sequence ID" value="XM_006963551.1"/>
</dbReference>
<keyword evidence="3" id="KW-0539">Nucleus</keyword>
<organism evidence="7">
    <name type="scientific">Hypocrea jecorina (strain QM6a)</name>
    <name type="common">Trichoderma reesei</name>
    <dbReference type="NCBI Taxonomy" id="431241"/>
    <lineage>
        <taxon>Eukaryota</taxon>
        <taxon>Fungi</taxon>
        <taxon>Dikarya</taxon>
        <taxon>Ascomycota</taxon>
        <taxon>Pezizomycotina</taxon>
        <taxon>Sordariomycetes</taxon>
        <taxon>Hypocreomycetidae</taxon>
        <taxon>Hypocreales</taxon>
        <taxon>Hypocreaceae</taxon>
        <taxon>Trichoderma</taxon>
    </lineage>
</organism>
<dbReference type="CDD" id="cd12148">
    <property type="entry name" value="fungal_TF_MHR"/>
    <property type="match status" value="1"/>
</dbReference>
<dbReference type="PANTHER" id="PTHR47840:SF1">
    <property type="entry name" value="ZN(II)2CYS6 TRANSCRIPTION FACTOR (EUROFUNG)"/>
    <property type="match status" value="1"/>
</dbReference>
<feature type="region of interest" description="Disordered" evidence="4">
    <location>
        <begin position="556"/>
        <end position="582"/>
    </location>
</feature>
<dbReference type="HOGENOM" id="CLU_004804_2_0_1"/>
<evidence type="ECO:0000256" key="2">
    <source>
        <dbReference type="ARBA" id="ARBA00023163"/>
    </source>
</evidence>
<dbReference type="KEGG" id="tre:TRIREDRAFT_105255"/>
<dbReference type="VEuPathDB" id="FungiDB:TRIREDRAFT_105255"/>
<dbReference type="SMART" id="SM00066">
    <property type="entry name" value="GAL4"/>
    <property type="match status" value="1"/>
</dbReference>
<reference evidence="6 7" key="1">
    <citation type="journal article" date="2008" name="Nat. Biotechnol.">
        <title>Genome sequencing and analysis of the biomass-degrading fungus Trichoderma reesei (syn. Hypocrea jecorina).</title>
        <authorList>
            <person name="Martinez D."/>
            <person name="Berka R.M."/>
            <person name="Henrissat B."/>
            <person name="Saloheimo M."/>
            <person name="Arvas M."/>
            <person name="Baker S.E."/>
            <person name="Chapman J."/>
            <person name="Chertkov O."/>
            <person name="Coutinho P.M."/>
            <person name="Cullen D."/>
            <person name="Danchin E.G."/>
            <person name="Grigoriev I.V."/>
            <person name="Harris P."/>
            <person name="Jackson M."/>
            <person name="Kubicek C.P."/>
            <person name="Han C.S."/>
            <person name="Ho I."/>
            <person name="Larrondo L.F."/>
            <person name="de Leon A.L."/>
            <person name="Magnuson J.K."/>
            <person name="Merino S."/>
            <person name="Misra M."/>
            <person name="Nelson B."/>
            <person name="Putnam N."/>
            <person name="Robbertse B."/>
            <person name="Salamov A.A."/>
            <person name="Schmoll M."/>
            <person name="Terry A."/>
            <person name="Thayer N."/>
            <person name="Westerholm-Parvinen A."/>
            <person name="Schoch C.L."/>
            <person name="Yao J."/>
            <person name="Barabote R."/>
            <person name="Nelson M.A."/>
            <person name="Detter C."/>
            <person name="Bruce D."/>
            <person name="Kuske C.R."/>
            <person name="Xie G."/>
            <person name="Richardson P."/>
            <person name="Rokhsar D.S."/>
            <person name="Lucas S.M."/>
            <person name="Rubin E.M."/>
            <person name="Dunn-Coleman N."/>
            <person name="Ward M."/>
            <person name="Brettin T.S."/>
        </authorList>
    </citation>
    <scope>NUCLEOTIDE SEQUENCE [LARGE SCALE GENOMIC DNA]</scope>
    <source>
        <strain evidence="6 7">QM6a</strain>
    </source>
</reference>
<feature type="domain" description="Zn(2)-C6 fungal-type" evidence="5">
    <location>
        <begin position="26"/>
        <end position="56"/>
    </location>
</feature>
<name>G0RF01_HYPJQ</name>
<proteinExistence type="predicted"/>
<keyword evidence="2" id="KW-0804">Transcription</keyword>
<dbReference type="InterPro" id="IPR001138">
    <property type="entry name" value="Zn2Cys6_DnaBD"/>
</dbReference>
<feature type="compositionally biased region" description="Polar residues" evidence="4">
    <location>
        <begin position="82"/>
        <end position="91"/>
    </location>
</feature>
<evidence type="ECO:0000313" key="7">
    <source>
        <dbReference type="Proteomes" id="UP000008984"/>
    </source>
</evidence>
<dbReference type="InterPro" id="IPR036864">
    <property type="entry name" value="Zn2-C6_fun-type_DNA-bd_sf"/>
</dbReference>
<evidence type="ECO:0000256" key="3">
    <source>
        <dbReference type="ARBA" id="ARBA00023242"/>
    </source>
</evidence>
<dbReference type="EMBL" id="GL985060">
    <property type="protein sequence ID" value="EGR50077.1"/>
    <property type="molecule type" value="Genomic_DNA"/>
</dbReference>
<accession>G0RF01</accession>
<evidence type="ECO:0000259" key="5">
    <source>
        <dbReference type="PROSITE" id="PS00463"/>
    </source>
</evidence>
<dbReference type="GO" id="GO:0000981">
    <property type="term" value="F:DNA-binding transcription factor activity, RNA polymerase II-specific"/>
    <property type="evidence" value="ECO:0007669"/>
    <property type="project" value="InterPro"/>
</dbReference>
<feature type="region of interest" description="Disordered" evidence="4">
    <location>
        <begin position="62"/>
        <end position="106"/>
    </location>
</feature>
<dbReference type="Proteomes" id="UP000008984">
    <property type="component" value="Unassembled WGS sequence"/>
</dbReference>
<dbReference type="PANTHER" id="PTHR47840">
    <property type="entry name" value="ZN(II)2CYS6 TRANSCRIPTION FACTOR (EUROFUNG)-RELATED"/>
    <property type="match status" value="1"/>
</dbReference>